<evidence type="ECO:0000313" key="1">
    <source>
        <dbReference type="EMBL" id="KAK1869123.1"/>
    </source>
</evidence>
<protein>
    <submittedName>
        <fullName evidence="1">Uncharacterized protein</fullName>
    </submittedName>
</protein>
<sequence>MEATPPAAAERWARRPGRLAPRPPPPSPPPGGVSPMGARRGRPPPPAPIKRRVSRIDWRRIELPPPAAPPVPAPLSVSGYPPPGAALPPPYVATPFTPFPGLDVSPLPVYHGGAYVCTAFLFGGFADGAVVAYLSDVSAVPDDVYAALLAVAAPPGPGLRLLIIDALSRTPHAAHWSLGQAVAWVARFRRDGGVAAAVRAVGMSCEVGDHAAVNAELAALPGEGGPGGVRLAYDGERFVFDGAGGEGGGAQH</sequence>
<keyword evidence="2" id="KW-1185">Reference proteome</keyword>
<name>A0ACC3CGB1_PYRYE</name>
<comment type="caution">
    <text evidence="1">The sequence shown here is derived from an EMBL/GenBank/DDBJ whole genome shotgun (WGS) entry which is preliminary data.</text>
</comment>
<gene>
    <name evidence="1" type="ORF">I4F81_011605</name>
</gene>
<accession>A0ACC3CGB1</accession>
<proteinExistence type="predicted"/>
<dbReference type="Proteomes" id="UP000798662">
    <property type="component" value="Chromosome 3"/>
</dbReference>
<organism evidence="1 2">
    <name type="scientific">Pyropia yezoensis</name>
    <name type="common">Susabi-nori</name>
    <name type="synonym">Porphyra yezoensis</name>
    <dbReference type="NCBI Taxonomy" id="2788"/>
    <lineage>
        <taxon>Eukaryota</taxon>
        <taxon>Rhodophyta</taxon>
        <taxon>Bangiophyceae</taxon>
        <taxon>Bangiales</taxon>
        <taxon>Bangiaceae</taxon>
        <taxon>Pyropia</taxon>
    </lineage>
</organism>
<reference evidence="1" key="1">
    <citation type="submission" date="2019-11" db="EMBL/GenBank/DDBJ databases">
        <title>Nori genome reveals adaptations in red seaweeds to the harsh intertidal environment.</title>
        <authorList>
            <person name="Wang D."/>
            <person name="Mao Y."/>
        </authorList>
    </citation>
    <scope>NUCLEOTIDE SEQUENCE</scope>
    <source>
        <tissue evidence="1">Gametophyte</tissue>
    </source>
</reference>
<evidence type="ECO:0000313" key="2">
    <source>
        <dbReference type="Proteomes" id="UP000798662"/>
    </source>
</evidence>
<dbReference type="EMBL" id="CM020620">
    <property type="protein sequence ID" value="KAK1869123.1"/>
    <property type="molecule type" value="Genomic_DNA"/>
</dbReference>